<evidence type="ECO:0000256" key="1">
    <source>
        <dbReference type="SAM" id="MobiDB-lite"/>
    </source>
</evidence>
<feature type="region of interest" description="Disordered" evidence="1">
    <location>
        <begin position="82"/>
        <end position="130"/>
    </location>
</feature>
<dbReference type="InterPro" id="IPR016024">
    <property type="entry name" value="ARM-type_fold"/>
</dbReference>
<sequence length="176" mass="19570">MFTFDDQSVDFYLPQLVSLYVHHSDIAEAIHPYLVYRCRNSVEFSLQLAWLLQAFCSENTPSRKKSQGSKLKKLILSEELRPRDSTKPCPPSGPILSPKKTHQRSYSDATGLGGNTVMRRSASTTGSLNKHAPKDLASGHAFDNGCKCFDSCKSICSDLRGQTVHCSCQVLNFLLI</sequence>
<evidence type="ECO:0000313" key="3">
    <source>
        <dbReference type="EMBL" id="GFQ73724.1"/>
    </source>
</evidence>
<comment type="caution">
    <text evidence="3">The sequence shown here is derived from an EMBL/GenBank/DDBJ whole genome shotgun (WGS) entry which is preliminary data.</text>
</comment>
<name>A0A8X6FAE3_TRICU</name>
<proteinExistence type="predicted"/>
<dbReference type="OrthoDB" id="10264149at2759"/>
<dbReference type="EMBL" id="BMAO01031259">
    <property type="protein sequence ID" value="GFQ73724.1"/>
    <property type="molecule type" value="Genomic_DNA"/>
</dbReference>
<dbReference type="AlphaFoldDB" id="A0A8X6FAE3"/>
<feature type="domain" description="PIK helical" evidence="2">
    <location>
        <begin position="1"/>
        <end position="77"/>
    </location>
</feature>
<protein>
    <submittedName>
        <fullName evidence="3">Phosphatidylinositol 4-kinase beta</fullName>
    </submittedName>
</protein>
<dbReference type="PROSITE" id="PS51545">
    <property type="entry name" value="PIK_HELICAL"/>
    <property type="match status" value="1"/>
</dbReference>
<evidence type="ECO:0000259" key="2">
    <source>
        <dbReference type="PROSITE" id="PS51545"/>
    </source>
</evidence>
<dbReference type="InterPro" id="IPR001263">
    <property type="entry name" value="PI3K_accessory_dom"/>
</dbReference>
<accession>A0A8X6FAE3</accession>
<evidence type="ECO:0000313" key="4">
    <source>
        <dbReference type="Proteomes" id="UP000887116"/>
    </source>
</evidence>
<dbReference type="Proteomes" id="UP000887116">
    <property type="component" value="Unassembled WGS sequence"/>
</dbReference>
<dbReference type="SUPFAM" id="SSF48371">
    <property type="entry name" value="ARM repeat"/>
    <property type="match status" value="1"/>
</dbReference>
<dbReference type="Pfam" id="PF21245">
    <property type="entry name" value="PI4KB-PIK1_PIK"/>
    <property type="match status" value="1"/>
</dbReference>
<gene>
    <name evidence="3" type="primary">pi4kb</name>
    <name evidence="3" type="ORF">TNCT_681941</name>
</gene>
<dbReference type="InterPro" id="IPR049160">
    <property type="entry name" value="PI4KB-PIK1_PIK"/>
</dbReference>
<reference evidence="3" key="1">
    <citation type="submission" date="2020-07" db="EMBL/GenBank/DDBJ databases">
        <title>Multicomponent nature underlies the extraordinary mechanical properties of spider dragline silk.</title>
        <authorList>
            <person name="Kono N."/>
            <person name="Nakamura H."/>
            <person name="Mori M."/>
            <person name="Yoshida Y."/>
            <person name="Ohtoshi R."/>
            <person name="Malay A.D."/>
            <person name="Moran D.A.P."/>
            <person name="Tomita M."/>
            <person name="Numata K."/>
            <person name="Arakawa K."/>
        </authorList>
    </citation>
    <scope>NUCLEOTIDE SEQUENCE</scope>
</reference>
<organism evidence="3 4">
    <name type="scientific">Trichonephila clavata</name>
    <name type="common">Joro spider</name>
    <name type="synonym">Nephila clavata</name>
    <dbReference type="NCBI Taxonomy" id="2740835"/>
    <lineage>
        <taxon>Eukaryota</taxon>
        <taxon>Metazoa</taxon>
        <taxon>Ecdysozoa</taxon>
        <taxon>Arthropoda</taxon>
        <taxon>Chelicerata</taxon>
        <taxon>Arachnida</taxon>
        <taxon>Araneae</taxon>
        <taxon>Araneomorphae</taxon>
        <taxon>Entelegynae</taxon>
        <taxon>Araneoidea</taxon>
        <taxon>Nephilidae</taxon>
        <taxon>Trichonephila</taxon>
    </lineage>
</organism>
<keyword evidence="4" id="KW-1185">Reference proteome</keyword>